<dbReference type="SUPFAM" id="SSF48208">
    <property type="entry name" value="Six-hairpin glycosidases"/>
    <property type="match status" value="1"/>
</dbReference>
<evidence type="ECO:0000313" key="3">
    <source>
        <dbReference type="EMBL" id="ACK51251.1"/>
    </source>
</evidence>
<feature type="domain" description="Mannosylglycerate hydrolase MGH1-like glycoside hydrolase" evidence="2">
    <location>
        <begin position="315"/>
        <end position="618"/>
    </location>
</feature>
<dbReference type="OrthoDB" id="9759959at2"/>
<dbReference type="Proteomes" id="UP000002257">
    <property type="component" value="Chromosome"/>
</dbReference>
<dbReference type="AlphaFoldDB" id="B8EID2"/>
<reference evidence="3 4" key="1">
    <citation type="journal article" date="2010" name="J. Bacteriol.">
        <title>Complete genome sequence of the aerobic facultative methanotroph Methylocella silvestris BL2.</title>
        <authorList>
            <person name="Chen Y."/>
            <person name="Crombie A."/>
            <person name="Rahman M.T."/>
            <person name="Dedysh S.N."/>
            <person name="Liesack W."/>
            <person name="Stott M.B."/>
            <person name="Alam M."/>
            <person name="Theisen A.R."/>
            <person name="Murrell J.C."/>
            <person name="Dunfield P.F."/>
        </authorList>
    </citation>
    <scope>NUCLEOTIDE SEQUENCE [LARGE SCALE GENOMIC DNA]</scope>
    <source>
        <strain evidence="4">DSM 15510 / CIP 108128 / LMG 27833 / NCIMB 13906 / BL2</strain>
    </source>
</reference>
<dbReference type="InterPro" id="IPR012341">
    <property type="entry name" value="6hp_glycosidase-like_sf"/>
</dbReference>
<keyword evidence="4" id="KW-1185">Reference proteome</keyword>
<evidence type="ECO:0000313" key="4">
    <source>
        <dbReference type="Proteomes" id="UP000002257"/>
    </source>
</evidence>
<dbReference type="Pfam" id="PF14742">
    <property type="entry name" value="GDE_N_bis"/>
    <property type="match status" value="1"/>
</dbReference>
<dbReference type="EMBL" id="CP001280">
    <property type="protein sequence ID" value="ACK51251.1"/>
    <property type="molecule type" value="Genomic_DNA"/>
</dbReference>
<accession>B8EID2</accession>
<dbReference type="HOGENOM" id="CLU_019216_1_0_5"/>
<sequence length="729" mass="80686">MTEIAHGLESLAEAANELPEHYIETTTALVQSALRTLKHGDAFAVLDEYGDLGVSGPSAEGVYFNDTRYLSFLKLLIEGMRPLLLSSVVQDDNVALSVDLANPDVGAHGVISLPRDTIFIERTKFLWRGVLYERIGFRNFDGHRRQFSITICYDADFRDLFEIRGSQREQRGRVTLTHGKTGPEFHYDGLDGVKRATRLIFWPEPTSADHKSATFLIDIGPYERSSMFVSVACSDRSAPQLTHFSLAFRDRRRAIRAKTAAIATIDSSNDLFNEVCRRATSDLYMLVSRTPHGLYPYAGIPWYSTPFGRDGIITAMMLLWADPAVARGVLSFLSATQADRFDPAADAQPGKILHETRNGEMARLGEVPFRRYYGAVDATPLFVMLAGMYFERTGDSETIAKIWPNILAALRWIDEFGDRDGDGFVEYLRETENGLANQGWKDSHDSIFHADGSLAEGPIALCEVQGYVYAAKSAAGRLARLMGDDDAGAKFDAAAQALKAAFDKAFWCEDLGCYALALDGRKKPCRVRASNSGHALFAGIALPERAKTVAKTLLGRSFFSGWGIRTVASGEMRYNPISYHNGSIWPHDNAMIALGFFRYGLGREAIQIFSAMFEAAAHQDLRRLPELFCGFGRKPHRGPTAYPVACAPQAWAAASIFALLQASLGMELSSQAQSIRFVNPLMPKFLDTVTLTRLTIGESHVRLKLQRHGDDVTLNLLERKGDATVMLVK</sequence>
<dbReference type="STRING" id="395965.Msil_2320"/>
<gene>
    <name evidence="3" type="ordered locus">Msil_2320</name>
</gene>
<dbReference type="InterPro" id="IPR008928">
    <property type="entry name" value="6-hairpin_glycosidase_sf"/>
</dbReference>
<dbReference type="RefSeq" id="WP_012591320.1">
    <property type="nucleotide sequence ID" value="NC_011666.1"/>
</dbReference>
<dbReference type="GO" id="GO:0005975">
    <property type="term" value="P:carbohydrate metabolic process"/>
    <property type="evidence" value="ECO:0007669"/>
    <property type="project" value="InterPro"/>
</dbReference>
<proteinExistence type="predicted"/>
<dbReference type="eggNOG" id="COG3408">
    <property type="taxonomic scope" value="Bacteria"/>
</dbReference>
<organism evidence="3 4">
    <name type="scientific">Methylocella silvestris (strain DSM 15510 / CIP 108128 / LMG 27833 / NCIMB 13906 / BL2)</name>
    <dbReference type="NCBI Taxonomy" id="395965"/>
    <lineage>
        <taxon>Bacteria</taxon>
        <taxon>Pseudomonadati</taxon>
        <taxon>Pseudomonadota</taxon>
        <taxon>Alphaproteobacteria</taxon>
        <taxon>Hyphomicrobiales</taxon>
        <taxon>Beijerinckiaceae</taxon>
        <taxon>Methylocella</taxon>
    </lineage>
</organism>
<feature type="domain" description="Putative glycogen debranching enzyme N-terminal" evidence="1">
    <location>
        <begin position="37"/>
        <end position="228"/>
    </location>
</feature>
<evidence type="ECO:0000259" key="1">
    <source>
        <dbReference type="Pfam" id="PF14742"/>
    </source>
</evidence>
<protein>
    <submittedName>
        <fullName evidence="3">Amylo-alpha-16-glucosidase</fullName>
    </submittedName>
</protein>
<dbReference type="InterPro" id="IPR032856">
    <property type="entry name" value="GDE_N_bis"/>
</dbReference>
<name>B8EID2_METSB</name>
<dbReference type="Pfam" id="PF22422">
    <property type="entry name" value="MGH1-like_GH"/>
    <property type="match status" value="1"/>
</dbReference>
<dbReference type="InterPro" id="IPR054491">
    <property type="entry name" value="MGH1-like_GH"/>
</dbReference>
<dbReference type="KEGG" id="msl:Msil_2320"/>
<dbReference type="Gene3D" id="1.50.10.10">
    <property type="match status" value="1"/>
</dbReference>
<evidence type="ECO:0000259" key="2">
    <source>
        <dbReference type="Pfam" id="PF22422"/>
    </source>
</evidence>